<keyword evidence="1" id="KW-1133">Transmembrane helix</keyword>
<keyword evidence="1" id="KW-0812">Transmembrane</keyword>
<feature type="transmembrane region" description="Helical" evidence="1">
    <location>
        <begin position="92"/>
        <end position="109"/>
    </location>
</feature>
<evidence type="ECO:0000256" key="1">
    <source>
        <dbReference type="SAM" id="Phobius"/>
    </source>
</evidence>
<gene>
    <name evidence="2" type="ORF">HF992_07000</name>
</gene>
<accession>A0A7X6N1P7</accession>
<dbReference type="EMBL" id="JAAXPR010000011">
    <property type="protein sequence ID" value="NKZ20587.1"/>
    <property type="molecule type" value="Genomic_DNA"/>
</dbReference>
<reference evidence="2 3" key="1">
    <citation type="submission" date="2020-04" db="EMBL/GenBank/DDBJ databases">
        <title>MicrobeNet Type strains.</title>
        <authorList>
            <person name="Nicholson A.C."/>
        </authorList>
    </citation>
    <scope>NUCLEOTIDE SEQUENCE [LARGE SCALE GENOMIC DNA]</scope>
    <source>
        <strain evidence="2 3">CCUG 69612</strain>
    </source>
</reference>
<feature type="transmembrane region" description="Helical" evidence="1">
    <location>
        <begin position="34"/>
        <end position="54"/>
    </location>
</feature>
<proteinExistence type="predicted"/>
<evidence type="ECO:0000313" key="2">
    <source>
        <dbReference type="EMBL" id="NKZ20587.1"/>
    </source>
</evidence>
<name>A0A7X6N1P7_9STRE</name>
<protein>
    <submittedName>
        <fullName evidence="2">Uncharacterized protein</fullName>
    </submittedName>
</protein>
<keyword evidence="1" id="KW-0472">Membrane</keyword>
<dbReference type="AlphaFoldDB" id="A0A7X6N1P7"/>
<dbReference type="Proteomes" id="UP000522720">
    <property type="component" value="Unassembled WGS sequence"/>
</dbReference>
<organism evidence="2 3">
    <name type="scientific">Streptococcus ovuberis</name>
    <dbReference type="NCBI Taxonomy" id="1936207"/>
    <lineage>
        <taxon>Bacteria</taxon>
        <taxon>Bacillati</taxon>
        <taxon>Bacillota</taxon>
        <taxon>Bacilli</taxon>
        <taxon>Lactobacillales</taxon>
        <taxon>Streptococcaceae</taxon>
        <taxon>Streptococcus</taxon>
    </lineage>
</organism>
<keyword evidence="3" id="KW-1185">Reference proteome</keyword>
<evidence type="ECO:0000313" key="3">
    <source>
        <dbReference type="Proteomes" id="UP000522720"/>
    </source>
</evidence>
<comment type="caution">
    <text evidence="2">The sequence shown here is derived from an EMBL/GenBank/DDBJ whole genome shotgun (WGS) entry which is preliminary data.</text>
</comment>
<sequence>MISLVLISLFLLLFNRIYEHFSYGESSLYMRGMFAIPLVGALAYGLSFLGRVWLSNRTSVLLFNSSLAIATSGCLIKGIIEISGRSTTIDIPYWWTGFAFLALSGLVCLHSTRKQEDLL</sequence>
<feature type="transmembrane region" description="Helical" evidence="1">
    <location>
        <begin position="61"/>
        <end position="80"/>
    </location>
</feature>